<organism evidence="3">
    <name type="scientific">viral metagenome</name>
    <dbReference type="NCBI Taxonomy" id="1070528"/>
    <lineage>
        <taxon>unclassified sequences</taxon>
        <taxon>metagenomes</taxon>
        <taxon>organismal metagenomes</taxon>
    </lineage>
</organism>
<proteinExistence type="predicted"/>
<feature type="transmembrane region" description="Helical" evidence="1">
    <location>
        <begin position="75"/>
        <end position="93"/>
    </location>
</feature>
<dbReference type="EMBL" id="MT143691">
    <property type="protein sequence ID" value="QJB00392.1"/>
    <property type="molecule type" value="Genomic_DNA"/>
</dbReference>
<dbReference type="EMBL" id="MT143858">
    <property type="protein sequence ID" value="QJB03732.1"/>
    <property type="molecule type" value="Genomic_DNA"/>
</dbReference>
<sequence>MTERIYVHVEDAELRELSSRLDTSMERMRKVDVDTAKLDASTKAVLTQLPLLREANMLQQRIKALGTTLEAGGMGLGPIAAALLLMQVIMTLIDRLTRMQEQIIRDRGAHETMVRDGLDLTHEEWEMLSREQTGWVTDWEASVEKSKGDFFAAAEDYMRALYVRYTVSPSEPAIMSWEIGDENLP</sequence>
<keyword evidence="1" id="KW-1133">Transmembrane helix</keyword>
<dbReference type="AlphaFoldDB" id="A0A6M3MG44"/>
<gene>
    <name evidence="2" type="ORF">MM171A00514_0028</name>
    <name evidence="3" type="ORF">MM171B00578_0016</name>
</gene>
<accession>A0A6M3MG44</accession>
<name>A0A6M3MG44_9ZZZZ</name>
<protein>
    <submittedName>
        <fullName evidence="3">Uncharacterized protein</fullName>
    </submittedName>
</protein>
<reference evidence="3" key="1">
    <citation type="submission" date="2020-03" db="EMBL/GenBank/DDBJ databases">
        <title>The deep terrestrial virosphere.</title>
        <authorList>
            <person name="Holmfeldt K."/>
            <person name="Nilsson E."/>
            <person name="Simone D."/>
            <person name="Lopez-Fernandez M."/>
            <person name="Wu X."/>
            <person name="de Brujin I."/>
            <person name="Lundin D."/>
            <person name="Andersson A."/>
            <person name="Bertilsson S."/>
            <person name="Dopson M."/>
        </authorList>
    </citation>
    <scope>NUCLEOTIDE SEQUENCE</scope>
    <source>
        <strain evidence="2">MM171A00514</strain>
        <strain evidence="3">MM171B00578</strain>
    </source>
</reference>
<evidence type="ECO:0000313" key="2">
    <source>
        <dbReference type="EMBL" id="QJB00392.1"/>
    </source>
</evidence>
<evidence type="ECO:0000256" key="1">
    <source>
        <dbReference type="SAM" id="Phobius"/>
    </source>
</evidence>
<keyword evidence="1" id="KW-0472">Membrane</keyword>
<evidence type="ECO:0000313" key="3">
    <source>
        <dbReference type="EMBL" id="QJB03732.1"/>
    </source>
</evidence>
<keyword evidence="1" id="KW-0812">Transmembrane</keyword>